<gene>
    <name evidence="2" type="ORF">CHS0354_031985</name>
</gene>
<accession>A0AAE0WEJ9</accession>
<dbReference type="Proteomes" id="UP001195483">
    <property type="component" value="Unassembled WGS sequence"/>
</dbReference>
<name>A0AAE0WEJ9_9BIVA</name>
<keyword evidence="3" id="KW-1185">Reference proteome</keyword>
<evidence type="ECO:0000313" key="3">
    <source>
        <dbReference type="Proteomes" id="UP001195483"/>
    </source>
</evidence>
<feature type="signal peptide" evidence="1">
    <location>
        <begin position="1"/>
        <end position="16"/>
    </location>
</feature>
<protein>
    <submittedName>
        <fullName evidence="2">Uncharacterized protein</fullName>
    </submittedName>
</protein>
<reference evidence="2" key="3">
    <citation type="submission" date="2023-05" db="EMBL/GenBank/DDBJ databases">
        <authorList>
            <person name="Smith C.H."/>
        </authorList>
    </citation>
    <scope>NUCLEOTIDE SEQUENCE</scope>
    <source>
        <strain evidence="2">CHS0354</strain>
        <tissue evidence="2">Mantle</tissue>
    </source>
</reference>
<keyword evidence="1" id="KW-0732">Signal</keyword>
<feature type="chain" id="PRO_5041925908" evidence="1">
    <location>
        <begin position="17"/>
        <end position="195"/>
    </location>
</feature>
<reference evidence="2" key="1">
    <citation type="journal article" date="2021" name="Genome Biol. Evol.">
        <title>A High-Quality Reference Genome for a Parasitic Bivalve with Doubly Uniparental Inheritance (Bivalvia: Unionida).</title>
        <authorList>
            <person name="Smith C.H."/>
        </authorList>
    </citation>
    <scope>NUCLEOTIDE SEQUENCE</scope>
    <source>
        <strain evidence="2">CHS0354</strain>
    </source>
</reference>
<dbReference type="EMBL" id="JAEAOA010001901">
    <property type="protein sequence ID" value="KAK3612388.1"/>
    <property type="molecule type" value="Genomic_DNA"/>
</dbReference>
<comment type="caution">
    <text evidence="2">The sequence shown here is derived from an EMBL/GenBank/DDBJ whole genome shotgun (WGS) entry which is preliminary data.</text>
</comment>
<proteinExistence type="predicted"/>
<sequence>MNSFVVLAVVISLVSAQGSSIILFRKILDNGRKTGHDLVRTMSRNILTLTDDGNNDDDSSSFVGDRGEIMSGNIQEELQNIEKLEDFIRFLLDKKELQDCQGNSCSVCYLGFCLNLVYQASSKQFQVILMYNSITFFSLTLPAKDYQYCKQISIRFITVNFCLKISNVRITDSRACLDMTISAFSFSKTFYNLCM</sequence>
<dbReference type="AlphaFoldDB" id="A0AAE0WEJ9"/>
<evidence type="ECO:0000313" key="2">
    <source>
        <dbReference type="EMBL" id="KAK3612388.1"/>
    </source>
</evidence>
<evidence type="ECO:0000256" key="1">
    <source>
        <dbReference type="SAM" id="SignalP"/>
    </source>
</evidence>
<organism evidence="2 3">
    <name type="scientific">Potamilus streckersoni</name>
    <dbReference type="NCBI Taxonomy" id="2493646"/>
    <lineage>
        <taxon>Eukaryota</taxon>
        <taxon>Metazoa</taxon>
        <taxon>Spiralia</taxon>
        <taxon>Lophotrochozoa</taxon>
        <taxon>Mollusca</taxon>
        <taxon>Bivalvia</taxon>
        <taxon>Autobranchia</taxon>
        <taxon>Heteroconchia</taxon>
        <taxon>Palaeoheterodonta</taxon>
        <taxon>Unionida</taxon>
        <taxon>Unionoidea</taxon>
        <taxon>Unionidae</taxon>
        <taxon>Ambleminae</taxon>
        <taxon>Lampsilini</taxon>
        <taxon>Potamilus</taxon>
    </lineage>
</organism>
<reference evidence="2" key="2">
    <citation type="journal article" date="2021" name="Genome Biol. Evol.">
        <title>Developing a high-quality reference genome for a parasitic bivalve with doubly uniparental inheritance (Bivalvia: Unionida).</title>
        <authorList>
            <person name="Smith C.H."/>
        </authorList>
    </citation>
    <scope>NUCLEOTIDE SEQUENCE</scope>
    <source>
        <strain evidence="2">CHS0354</strain>
        <tissue evidence="2">Mantle</tissue>
    </source>
</reference>